<dbReference type="eggNOG" id="ENOG5031CQW">
    <property type="taxonomic scope" value="Bacteria"/>
</dbReference>
<dbReference type="Proteomes" id="UP000000503">
    <property type="component" value="Chromosome"/>
</dbReference>
<keyword evidence="3" id="KW-1185">Reference proteome</keyword>
<name>F8F4F8_GRAC1</name>
<feature type="transmembrane region" description="Helical" evidence="1">
    <location>
        <begin position="7"/>
        <end position="30"/>
    </location>
</feature>
<dbReference type="OrthoDB" id="9794842at2"/>
<organism evidence="2 3">
    <name type="scientific">Gracilinema caldarium (strain ATCC 51460 / DSM 7334 / H1)</name>
    <name type="common">Treponema caldarium</name>
    <dbReference type="NCBI Taxonomy" id="744872"/>
    <lineage>
        <taxon>Bacteria</taxon>
        <taxon>Pseudomonadati</taxon>
        <taxon>Spirochaetota</taxon>
        <taxon>Spirochaetia</taxon>
        <taxon>Spirochaetales</taxon>
        <taxon>Breznakiellaceae</taxon>
        <taxon>Gracilinema</taxon>
    </lineage>
</organism>
<dbReference type="RefSeq" id="WP_013969884.1">
    <property type="nucleotide sequence ID" value="NC_015732.1"/>
</dbReference>
<sequence>MLKTSRILNNIVILILSFFILSCTDISSIIPQSSTYKVALYIDNTPLETNGLINAQKIIKPVFINSVDNDPDVQGLSIHIKNLQNEEVSSEILYVKSPIETSGTRILLPNLDKNLPEFQLPKDLMIGPYLIVIKVLGNSTVLSEKEIPIYYLGDATLSITSLYSYPPGHKPSPTAPLYPPHINLLIEGSIVFDIRLDPYLIWYEGANILKEGRLTELSPTLLWETSQKEGFHTIRLEVYPESPHSSKLNIKVPCISANLRIAISKNAPIPGIDFAANNYSWWYHFLGSLSAETTNNDSEDYSLVKKGLSDPLWLAGTDSYGLAIGEVHQYLLKKPILAEKDNQLHQGTILLRFAPFSKNAKGTVFYAIFENRNNPKAAFAIRLCIDSDKLILKAQVDENSIQTTTLHTMLEPLTFYTIELLLQQKGSNITIATAPNTSPVLTLPLPDDFVYANEGSFGFGEQQLETTDISLYQSPIPEQLLNDSTLTSMTNTELHTLFPIIAIIDEFGVKL</sequence>
<dbReference type="EMBL" id="CP002868">
    <property type="protein sequence ID" value="AEJ20605.1"/>
    <property type="molecule type" value="Genomic_DNA"/>
</dbReference>
<keyword evidence="1" id="KW-1133">Transmembrane helix</keyword>
<protein>
    <submittedName>
        <fullName evidence="2">Uncharacterized protein</fullName>
    </submittedName>
</protein>
<proteinExistence type="predicted"/>
<evidence type="ECO:0000313" key="3">
    <source>
        <dbReference type="Proteomes" id="UP000000503"/>
    </source>
</evidence>
<evidence type="ECO:0000256" key="1">
    <source>
        <dbReference type="SAM" id="Phobius"/>
    </source>
</evidence>
<dbReference type="PROSITE" id="PS51257">
    <property type="entry name" value="PROKAR_LIPOPROTEIN"/>
    <property type="match status" value="1"/>
</dbReference>
<reference evidence="3" key="1">
    <citation type="journal article" date="2013" name="Stand. Genomic Sci.">
        <title>Genome sequence of the thermophilic fresh-water bacterium Spirochaeta caldaria type strain (H1(T)), reclassification of Spirochaeta caldaria, Spirochaeta stenostrepta, and Spirochaeta zuelzerae in the genus Treponema as Treponema caldaria comb. nov., Treponema stenostrepta comb. nov., and Treponema zuelzerae comb. nov., and emendation of the genus Treponema.</title>
        <authorList>
            <person name="Abt B."/>
            <person name="Goker M."/>
            <person name="Scheuner C."/>
            <person name="Han C."/>
            <person name="Lu M."/>
            <person name="Misra M."/>
            <person name="Lapidus A."/>
            <person name="Nolan M."/>
            <person name="Lucas S."/>
            <person name="Hammon N."/>
            <person name="Deshpande S."/>
            <person name="Cheng J.F."/>
            <person name="Tapia R."/>
            <person name="Goodwin L.A."/>
            <person name="Pitluck S."/>
            <person name="Liolios K."/>
            <person name="Pagani I."/>
            <person name="Ivanova N."/>
            <person name="Mavromatis K."/>
            <person name="Mikhailova N."/>
            <person name="Huntemann M."/>
            <person name="Pati A."/>
            <person name="Chen A."/>
            <person name="Palaniappan K."/>
            <person name="Land M."/>
            <person name="Hauser L."/>
            <person name="Jeffries C.D."/>
            <person name="Rohde M."/>
            <person name="Spring S."/>
            <person name="Gronow S."/>
            <person name="Detter J.C."/>
            <person name="Bristow J."/>
            <person name="Eisen J.A."/>
            <person name="Markowitz V."/>
            <person name="Hugenholtz P."/>
            <person name="Kyrpides N.C."/>
            <person name="Woyke T."/>
            <person name="Klenk H.P."/>
        </authorList>
    </citation>
    <scope>NUCLEOTIDE SEQUENCE</scope>
    <source>
        <strain evidence="3">ATCC 51460 / DSM 7334 / H1</strain>
    </source>
</reference>
<keyword evidence="1" id="KW-0812">Transmembrane</keyword>
<dbReference type="KEGG" id="scd:Spica_2500"/>
<gene>
    <name evidence="2" type="ordered locus">Spica_2500</name>
</gene>
<keyword evidence="1" id="KW-0472">Membrane</keyword>
<dbReference type="AlphaFoldDB" id="F8F4F8"/>
<accession>F8F4F8</accession>
<evidence type="ECO:0000313" key="2">
    <source>
        <dbReference type="EMBL" id="AEJ20605.1"/>
    </source>
</evidence>
<dbReference type="HOGENOM" id="CLU_533099_0_0_12"/>
<dbReference type="STRING" id="744872.Spica_2500"/>